<dbReference type="eggNOG" id="KOG1791">
    <property type="taxonomic scope" value="Eukaryota"/>
</dbReference>
<proteinExistence type="predicted"/>
<dbReference type="InterPro" id="IPR039844">
    <property type="entry name" value="URB1"/>
</dbReference>
<dbReference type="PANTHER" id="PTHR13500">
    <property type="entry name" value="NUCLEOLAR PRERIBOSOMAL-ASSOCIATED PROTEIN 1"/>
    <property type="match status" value="1"/>
</dbReference>
<dbReference type="HOGENOM" id="CLU_000775_0_0_1"/>
<feature type="compositionally biased region" description="Acidic residues" evidence="1">
    <location>
        <begin position="20"/>
        <end position="41"/>
    </location>
</feature>
<dbReference type="GO" id="GO:0000463">
    <property type="term" value="P:maturation of LSU-rRNA from tricistronic rRNA transcript (SSU-rRNA, 5.8S rRNA, LSU-rRNA)"/>
    <property type="evidence" value="ECO:0007669"/>
    <property type="project" value="TreeGrafter"/>
</dbReference>
<dbReference type="Proteomes" id="UP000026961">
    <property type="component" value="Chromosome 4"/>
</dbReference>
<evidence type="ECO:0000313" key="4">
    <source>
        <dbReference type="EnsemblPlants" id="OGLUM04G25870.2"/>
    </source>
</evidence>
<dbReference type="GO" id="GO:0005730">
    <property type="term" value="C:nucleolus"/>
    <property type="evidence" value="ECO:0007669"/>
    <property type="project" value="TreeGrafter"/>
</dbReference>
<dbReference type="InterPro" id="IPR021714">
    <property type="entry name" value="URB1_N"/>
</dbReference>
<organism evidence="4">
    <name type="scientific">Oryza glumipatula</name>
    <dbReference type="NCBI Taxonomy" id="40148"/>
    <lineage>
        <taxon>Eukaryota</taxon>
        <taxon>Viridiplantae</taxon>
        <taxon>Streptophyta</taxon>
        <taxon>Embryophyta</taxon>
        <taxon>Tracheophyta</taxon>
        <taxon>Spermatophyta</taxon>
        <taxon>Magnoliopsida</taxon>
        <taxon>Liliopsida</taxon>
        <taxon>Poales</taxon>
        <taxon>Poaceae</taxon>
        <taxon>BOP clade</taxon>
        <taxon>Oryzoideae</taxon>
        <taxon>Oryzeae</taxon>
        <taxon>Oryzinae</taxon>
        <taxon>Oryza</taxon>
    </lineage>
</organism>
<reference evidence="4" key="1">
    <citation type="submission" date="2015-04" db="UniProtKB">
        <authorList>
            <consortium name="EnsemblPlants"/>
        </authorList>
    </citation>
    <scope>IDENTIFICATION</scope>
</reference>
<dbReference type="Gramene" id="OGLUM04G25870.2">
    <property type="protein sequence ID" value="OGLUM04G25870.2"/>
    <property type="gene ID" value="OGLUM04G25870"/>
</dbReference>
<feature type="region of interest" description="Disordered" evidence="1">
    <location>
        <begin position="590"/>
        <end position="617"/>
    </location>
</feature>
<dbReference type="EnsemblPlants" id="OGLUM04G25870.2">
    <property type="protein sequence ID" value="OGLUM04G25870.2"/>
    <property type="gene ID" value="OGLUM04G25870"/>
</dbReference>
<protein>
    <recommendedName>
        <fullName evidence="6">Nucleolar pre-ribosomal-associated protein 1 N-terminal domain-containing protein</fullName>
    </recommendedName>
</protein>
<evidence type="ECO:0000259" key="2">
    <source>
        <dbReference type="Pfam" id="PF11707"/>
    </source>
</evidence>
<reference evidence="4" key="2">
    <citation type="submission" date="2018-05" db="EMBL/GenBank/DDBJ databases">
        <title>OgluRS3 (Oryza glumaepatula Reference Sequence Version 3).</title>
        <authorList>
            <person name="Zhang J."/>
            <person name="Kudrna D."/>
            <person name="Lee S."/>
            <person name="Talag J."/>
            <person name="Welchert J."/>
            <person name="Wing R.A."/>
        </authorList>
    </citation>
    <scope>NUCLEOTIDE SEQUENCE [LARGE SCALE GENOMIC DNA]</scope>
</reference>
<dbReference type="STRING" id="40148.A0A0D9ZQZ5"/>
<accession>A0A0D9ZQZ5</accession>
<sequence length="2699" mass="302621">MDSTADVGGEDEHEIIQEDLYLDDDDEQFDGDLNEDDEMEEAEPKREQNLVKVGMEAWNQSFGATCKVRLIHILKNLHTAEIKIYSDASREFIELLDGDPEGEVLREYVQQSPRLVELAEAWRLHREKPGMAYILSLFATVLGHPGGKLRRHGLVKKSLDGVARMILEDKEKMGDVYLELNSGEFRRQNAALDLLAAIVRRGGGLASEIAKSFDFKMAVLPQLSGVRKKRGGRDGRNRKKGTDFGSTRRSFVGFAMSFLEVGNPRMLRWILQQRELYSGVLRGIGDDDTDTIVYILSTLRNNVLVDESLVPPGLRSVLFGSATLEQLSLISGNLDAGEAADIAHEVLIMVCTDPKNGLMPSSNLRGNQKRLLDLMKKLKATEVVHHKNLLLAIVSKSLSLCSAYMNEFPYNIEPRPSSSWFSAISLAADMISSVNCDGIFQNLLSTSHDLVSVDDEQVQCIVPNMCTRAVINRGLLHSDDLVKHGALRLVFESVNLLCDVIEVINDIVSNARVKSEHDNSTKVTVKIDGFPGLSCSTSADASIVHEVLHGDKMHVDRWITLREYIQDVVRGAIPDPQVLLKLLSSASQKHQNYSQSKQKKHAQLEPPRKKRRRGATDEDADIIIGGIDVELSRDEPEEQEMDLANDHTTILCEIWGLNKQDPKIKDAKVVGDVFHSKLLDVLRFYLRVMPSSFDGSFDFFKVMPPNPLDLSMDEQQSLLSLLVEYSGQSDGYWCPEKVPESMYKYLQPLIDIMLHSQVKSIRDKAYILVKAALASSGAFDQNIAEIDAWLAFLPCYKAKGCEREGLGVEASNRLSHIVTPFLCDAISVVGNNLYKYQEHIRKLISKFNQFEGYSPSFSPLIVCVLQKCLRLLDSESASVKLHEKSIISLYVCNTVYLIMQSQVDVLLLPDLVGTILNERLSKFSSEEINSRICFAEWRPLMYLLHILRSISDQKSSSLFSTLEHSSEVYANSLCSVTRTIEEMSNQQPTNLPDDVATSFLYSVICAPPDDVISSFPKLLHVLKTHFPSNLPFLSSVLFLQHDYLAKVASYCPDMFFSSLRQIKGNLDVDSVNIVEDKWGKHSTCSESAVISTFLNVTPFCALLPSVLSLAFSAPDEITKAHPLLQDELVHLLQAKISESPLSELTIFLRVVLFWSHHLLSSYTVKCSDILAQLCGVCFSLIDSIFERIRVLTADTANSKSSVAFYPVECLNGIVESVVQHPIIGLSLSCSLSNFQDLADGSVEYVKEDFASFSKEKLHLADSFVLNLLSNLYGLVLLAGSFGANYSNNDDQSLESLFGPPKLLLERILLLFKEKFELCMEKRNFGLFLPNFYMFRTLAKFVSPVRLLELANWMFSTFEGFSSSSPAYAPAAFCCLYTADIAFEMLYDYLQQIDHRSGPCRLWGLEIHNCDIATIQQVYNIILHFATKLNLEFADLCLLKMLIRIHHTEISAVRNTDYIALHMMLSTMVANTPIDILHHCMFPTSKVKAKAIQLLLGANPMHMRLFGKLLTDILKKDTSVMQVVGSDSNASWTHEDSFILLLPAALSYIEHHSGGNRQCVDFLEPVPVFYREILLSDNGFPCWKSFVTRSIFEEDFSDFRHTSVEDIMNYFGDTLLGKSITMLRYYFYSKEIPRKQRLKIIASICPQSSELLDSDISFVTPVSCNGIMKLTNELFAKISLIRMLLSPPRGSLNNEIAPEKESKRVNNAKLSFISILVRTLDKIFRNFPYSDGILLSSPEEQNVVSCLEYAILKNIVELSSEVQSHLNQLKPIPFLNQLIRSSLLHRFSDPVVIKAIRCILVVLSEGKFPADEILELILGHSHFVSTITCSGVSECPSACNPTGGLLQPAPSILKSVDSAFAKENKFQDCIPERRKVEIIRLLRVLYDIKSRQHNSSLLDESRELGFLLLSVYGATLSETDLEILHLMNEIESSECKAITDVDHLWGKAAVKFREELKLEFSASDTHKMENAEISDRRRSLFRENIPIDSKLCVMTALQFCYRRSSRASIFSLEQLQQDNFGDIFKATSQSMDAVRIYDPVFILRFSIHTLLMGYIEPVEFSRLGLLAITLVSISSPDEDLRKLGYESLGTFKKSLEASQKSKETWQLQLLLTYLQNGISEQWQRIPSVIAIFAAEASLTLLDSSHTQFATISKFLMHSASVNLQSIPLFPALLRSNAVHFKSDRLWMLQLLYAGSNLADDAKIYKRGGVLELALSYGSSAVSDSETKLLTLQVLKKCVKLPVLAHHLTKDSGLLLWLSSVISSHVEGLDSVKNSYSSTVIGSALEVVNDLTSSRLIAEWLQETALEQLSRISKYLYVLVEDMKLLKGNVPLLTSVLNVIASTMRLSMKRKIYQPHFSLSLHGIHKLCRTIGGISRSIEVKLAMQLAIDVILMNGPLPVLSEMDKSMTATVVSWATSNIFWLYDEQRSVLKMPHEEPLKNECLLSKMLRWLVASIILGKISCISHEKCGDLTRDANNFGSLESFLNYTYDEKVETVGSHSADEALAIIILYLQKHLKMNRDFLPSVVAALCLLLLDRSNKQAIRNFIGDYGQIEMLCSQIQCPAEANPAWRWHYYQPWKDPAMHRNEAEHLEEEQACQILLVMFSNSFSAGLSGSSGFCESGRLSAYSECTISTYSSILSSTHPSVSIGGSTFTVSGAGLTRRLFFLHARCVPVTTIGTIGSLVCRAVCTNPCVPRIEIHR</sequence>
<dbReference type="Pfam" id="PF11707">
    <property type="entry name" value="Npa1"/>
    <property type="match status" value="1"/>
</dbReference>
<evidence type="ECO:0000256" key="1">
    <source>
        <dbReference type="SAM" id="MobiDB-lite"/>
    </source>
</evidence>
<dbReference type="PANTHER" id="PTHR13500:SF0">
    <property type="entry name" value="NUCLEOLAR PRE-RIBOSOMAL-ASSOCIATED PROTEIN 1"/>
    <property type="match status" value="1"/>
</dbReference>
<dbReference type="GO" id="GO:0000466">
    <property type="term" value="P:maturation of 5.8S rRNA from tricistronic rRNA transcript (SSU-rRNA, 5.8S rRNA, LSU-rRNA)"/>
    <property type="evidence" value="ECO:0007669"/>
    <property type="project" value="TreeGrafter"/>
</dbReference>
<feature type="region of interest" description="Disordered" evidence="1">
    <location>
        <begin position="1"/>
        <end position="43"/>
    </location>
</feature>
<evidence type="ECO:0000313" key="5">
    <source>
        <dbReference type="Proteomes" id="UP000026961"/>
    </source>
</evidence>
<feature type="domain" description="URB1 C-terminal" evidence="3">
    <location>
        <begin position="2065"/>
        <end position="2255"/>
    </location>
</feature>
<feature type="domain" description="URB1 N-terminal" evidence="2">
    <location>
        <begin position="117"/>
        <end position="422"/>
    </location>
</feature>
<keyword evidence="5" id="KW-1185">Reference proteome</keyword>
<dbReference type="InterPro" id="IPR032436">
    <property type="entry name" value="URB1_C"/>
</dbReference>
<evidence type="ECO:0000259" key="3">
    <source>
        <dbReference type="Pfam" id="PF16201"/>
    </source>
</evidence>
<dbReference type="Pfam" id="PF16201">
    <property type="entry name" value="NopRA1"/>
    <property type="match status" value="1"/>
</dbReference>
<evidence type="ECO:0008006" key="6">
    <source>
        <dbReference type="Google" id="ProtNLM"/>
    </source>
</evidence>
<name>A0A0D9ZQZ5_9ORYZ</name>